<accession>N6UZG4</accession>
<evidence type="ECO:0000313" key="3">
    <source>
        <dbReference type="Proteomes" id="UP000012429"/>
    </source>
</evidence>
<feature type="domain" description="Bacteriophage T5 Orf172 DNA-binding" evidence="1">
    <location>
        <begin position="49"/>
        <end position="121"/>
    </location>
</feature>
<evidence type="ECO:0000259" key="1">
    <source>
        <dbReference type="SMART" id="SM00974"/>
    </source>
</evidence>
<dbReference type="InterPro" id="IPR018306">
    <property type="entry name" value="Phage_T5_Orf172_DNA-bd"/>
</dbReference>
<dbReference type="RefSeq" id="WP_004121313.1">
    <property type="nucleotide sequence ID" value="NZ_AQHN01000072.1"/>
</dbReference>
<protein>
    <recommendedName>
        <fullName evidence="1">Bacteriophage T5 Orf172 DNA-binding domain-containing protein</fullName>
    </recommendedName>
</protein>
<gene>
    <name evidence="2" type="ORF">RHSP_32219</name>
</gene>
<comment type="caution">
    <text evidence="2">The sequence shown here is derived from an EMBL/GenBank/DDBJ whole genome shotgun (WGS) entry which is preliminary data.</text>
</comment>
<dbReference type="SMART" id="SM00974">
    <property type="entry name" value="T5orf172"/>
    <property type="match status" value="1"/>
</dbReference>
<dbReference type="Proteomes" id="UP000012429">
    <property type="component" value="Unassembled WGS sequence"/>
</dbReference>
<keyword evidence="3" id="KW-1185">Reference proteome</keyword>
<dbReference type="OrthoDB" id="8264993at2"/>
<organism evidence="2 3">
    <name type="scientific">Rhizobium freirei PRF 81</name>
    <dbReference type="NCBI Taxonomy" id="363754"/>
    <lineage>
        <taxon>Bacteria</taxon>
        <taxon>Pseudomonadati</taxon>
        <taxon>Pseudomonadota</taxon>
        <taxon>Alphaproteobacteria</taxon>
        <taxon>Hyphomicrobiales</taxon>
        <taxon>Rhizobiaceae</taxon>
        <taxon>Rhizobium/Agrobacterium group</taxon>
        <taxon>Rhizobium</taxon>
    </lineage>
</organism>
<dbReference type="Pfam" id="PF13455">
    <property type="entry name" value="MUG113"/>
    <property type="match status" value="1"/>
</dbReference>
<sequence length="158" mass="17795">MGYVYDRLQEIENNPKIKSKRLKAKKEIIESVLQSEVDFEAQTGHVYFIKMGDFVKIGYSGGLLSRIKNLEVGFPEPSELLATIPGTKNTEAYFHKIFSSLRVKGEWFKFEGALKAFVSIAAISTLPEISTVKKLSIAEIEAAKEGPWRKPKRNSGRI</sequence>
<name>N6UZG4_9HYPH</name>
<evidence type="ECO:0000313" key="2">
    <source>
        <dbReference type="EMBL" id="ENN86096.1"/>
    </source>
</evidence>
<dbReference type="STRING" id="363754.RHSP_32219"/>
<dbReference type="EMBL" id="AQHN01000072">
    <property type="protein sequence ID" value="ENN86096.1"/>
    <property type="molecule type" value="Genomic_DNA"/>
</dbReference>
<proteinExistence type="predicted"/>
<reference evidence="2 3" key="1">
    <citation type="journal article" date="2012" name="BMC Genomics">
        <title>Genomic basis of broad host range and environmental adaptability of Rhizobium tropici CIAT 899 and Rhizobium sp. PRF 81 which are used in inoculants for common bean (Phaseolus vulgaris L.).</title>
        <authorList>
            <person name="Ormeno-Orrillo E."/>
            <person name="Menna P."/>
            <person name="Almeida L.G."/>
            <person name="Ollero F.J."/>
            <person name="Nicolas M.F."/>
            <person name="Pains Rodrigues E."/>
            <person name="Shigueyoshi Nakatani A."/>
            <person name="Silva Batista J.S."/>
            <person name="Oliveira Chueire L.M."/>
            <person name="Souza R.C."/>
            <person name="Ribeiro Vasconcelos A.T."/>
            <person name="Megias M."/>
            <person name="Hungria M."/>
            <person name="Martinez-Romero E."/>
        </authorList>
    </citation>
    <scope>NUCLEOTIDE SEQUENCE [LARGE SCALE GENOMIC DNA]</scope>
    <source>
        <strain evidence="2 3">PRF 81</strain>
    </source>
</reference>
<dbReference type="AlphaFoldDB" id="N6UZG4"/>